<name>A0A0F4LLI1_9LACO</name>
<gene>
    <name evidence="1" type="ORF">JF72_15470</name>
</gene>
<keyword evidence="1" id="KW-0614">Plasmid</keyword>
<evidence type="ECO:0000313" key="1">
    <source>
        <dbReference type="EMBL" id="KJY59707.1"/>
    </source>
</evidence>
<protein>
    <submittedName>
        <fullName evidence="1">Uncharacterized protein</fullName>
    </submittedName>
</protein>
<dbReference type="AlphaFoldDB" id="A0A0F4LLI1"/>
<reference evidence="1 2" key="1">
    <citation type="submission" date="2015-01" db="EMBL/GenBank/DDBJ databases">
        <title>Comparative genomics of the lactic acid bacteria isolated from the honey bee gut.</title>
        <authorList>
            <person name="Ellegaard K.M."/>
            <person name="Tamarit D."/>
            <person name="Javelind E."/>
            <person name="Olofsson T."/>
            <person name="Andersson S.G."/>
            <person name="Vasquez A."/>
        </authorList>
    </citation>
    <scope>NUCLEOTIDE SEQUENCE [LARGE SCALE GENOMIC DNA]</scope>
    <source>
        <strain evidence="1 2">Hma11</strain>
        <plasmid evidence="1">pHma11p1</plasmid>
    </source>
</reference>
<evidence type="ECO:0000313" key="2">
    <source>
        <dbReference type="Proteomes" id="UP000033682"/>
    </source>
</evidence>
<dbReference type="EMBL" id="JXLG01000016">
    <property type="protein sequence ID" value="KJY59707.1"/>
    <property type="molecule type" value="Genomic_DNA"/>
</dbReference>
<proteinExistence type="predicted"/>
<dbReference type="RefSeq" id="WP_046308397.1">
    <property type="nucleotide sequence ID" value="NZ_KQ034005.1"/>
</dbReference>
<dbReference type="Proteomes" id="UP000033682">
    <property type="component" value="Unassembled WGS sequence"/>
</dbReference>
<accession>A0A0F4LLI1</accession>
<organism evidence="1 2">
    <name type="scientific">Lactobacillus apis</name>
    <dbReference type="NCBI Taxonomy" id="303541"/>
    <lineage>
        <taxon>Bacteria</taxon>
        <taxon>Bacillati</taxon>
        <taxon>Bacillota</taxon>
        <taxon>Bacilli</taxon>
        <taxon>Lactobacillales</taxon>
        <taxon>Lactobacillaceae</taxon>
        <taxon>Lactobacillus</taxon>
    </lineage>
</organism>
<sequence length="246" mass="28242">MGERTQLFINVEDANGEQILGTIIHYQWGIGRVMLESALHIATNMEVTDICGYGKSEEQKSHEAKIFEILKNYCGFKKPALTYALRKSIVKNIGTGGKEVVSLNNFEEALKKPVRDIQKDECFVFGIQDPEEDVKEAYAAKYSDFFYQCDNNDGLMFMDVQLKNSVDKTASYYMGHGEIKFGFGLTTDIYKRNPDWHPATFEQYARQKVNSDFLSEDFKKGYKLILKGYGIEMMSPDELNSKRNRH</sequence>
<dbReference type="PATRIC" id="fig|303541.3.peg.121"/>
<comment type="caution">
    <text evidence="1">The sequence shown here is derived from an EMBL/GenBank/DDBJ whole genome shotgun (WGS) entry which is preliminary data.</text>
</comment>
<keyword evidence="2" id="KW-1185">Reference proteome</keyword>
<geneLocation type="plasmid" evidence="1">
    <name>pHma11p1</name>
</geneLocation>
<dbReference type="HOGENOM" id="CLU_1127928_0_0_9"/>